<feature type="compositionally biased region" description="Low complexity" evidence="8">
    <location>
        <begin position="41"/>
        <end position="51"/>
    </location>
</feature>
<dbReference type="EMBL" id="JARPOI010000017">
    <property type="protein sequence ID" value="KAJ9139634.1"/>
    <property type="molecule type" value="Genomic_DNA"/>
</dbReference>
<name>A0ABQ9KH08_HEVBR</name>
<feature type="domain" description="ATPase family AAA" evidence="9">
    <location>
        <begin position="149"/>
        <end position="272"/>
    </location>
</feature>
<sequence>MGKTYAIGQISALAASASISQTNTIAFANGPFNFSTLFPSSSLSSNASSVSPPFPSAGQSPPSNSAQSAVVNAADSLPKAIRNDNPTTTSAGFDPEALERGAKALREIASSSHAKKVFEVTKTQEATRQAELAAKNAEFKAMQAQSETADDEYQRSRNQELVKLQEESSIRQEQARRATEEQIQAQQRQTEREKAEIECETITVRAMAKAEGRAHEAKLAEDVNKRMLIDRANAEREKWVAAINTTFDHIGGGLQAILTDQNKLLVTVVGVLLQLGFMPQGLFTCTMSTLSHSANKGSSFKNGNGFGDVILHPSLHKRLEQLSNATANTKSHQASFRNLLFYGPPRTGAARELASKSGLDYALMTGGDVATLGSQAVTKIHQLFDWAKKSKRGLTDDILKEVAAKTKGFSGREIAKLMASVQAAVYGSQNCVLDPSLFREVLDYKVAEHQQRSKLASKSNGKSA</sequence>
<accession>A0ABQ9KH08</accession>
<evidence type="ECO:0000256" key="8">
    <source>
        <dbReference type="SAM" id="MobiDB-lite"/>
    </source>
</evidence>
<keyword evidence="7" id="KW-0472">Membrane</keyword>
<evidence type="ECO:0000313" key="10">
    <source>
        <dbReference type="EMBL" id="KAJ9139634.1"/>
    </source>
</evidence>
<evidence type="ECO:0000256" key="5">
    <source>
        <dbReference type="ARBA" id="ARBA00023054"/>
    </source>
</evidence>
<comment type="subcellular location">
    <subcellularLocation>
        <location evidence="1">Mitochondrion membrane</location>
    </subcellularLocation>
</comment>
<feature type="compositionally biased region" description="Low complexity" evidence="8">
    <location>
        <begin position="63"/>
        <end position="76"/>
    </location>
</feature>
<comment type="caution">
    <text evidence="10">The sequence shown here is derived from an EMBL/GenBank/DDBJ whole genome shotgun (WGS) entry which is preliminary data.</text>
</comment>
<evidence type="ECO:0000256" key="3">
    <source>
        <dbReference type="ARBA" id="ARBA00022792"/>
    </source>
</evidence>
<dbReference type="InterPro" id="IPR021911">
    <property type="entry name" value="ATAD3_N"/>
</dbReference>
<protein>
    <recommendedName>
        <fullName evidence="9">ATPase family AAA domain-containing protein</fullName>
    </recommendedName>
</protein>
<evidence type="ECO:0000256" key="2">
    <source>
        <dbReference type="ARBA" id="ARBA00022741"/>
    </source>
</evidence>
<keyword evidence="5" id="KW-0175">Coiled coil</keyword>
<keyword evidence="3" id="KW-0999">Mitochondrion inner membrane</keyword>
<feature type="domain" description="ATPase family AAA" evidence="9">
    <location>
        <begin position="79"/>
        <end position="148"/>
    </location>
</feature>
<dbReference type="PANTHER" id="PTHR23075:SF0">
    <property type="entry name" value="ATPASE FAMILY AAA DOMAIN-CONTAINING PROTEIN 3"/>
    <property type="match status" value="1"/>
</dbReference>
<evidence type="ECO:0000256" key="6">
    <source>
        <dbReference type="ARBA" id="ARBA00023128"/>
    </source>
</evidence>
<proteinExistence type="predicted"/>
<evidence type="ECO:0000256" key="1">
    <source>
        <dbReference type="ARBA" id="ARBA00004325"/>
    </source>
</evidence>
<keyword evidence="2" id="KW-0547">Nucleotide-binding</keyword>
<gene>
    <name evidence="10" type="ORF">P3X46_030348</name>
</gene>
<evidence type="ECO:0000313" key="11">
    <source>
        <dbReference type="Proteomes" id="UP001174677"/>
    </source>
</evidence>
<keyword evidence="4" id="KW-0067">ATP-binding</keyword>
<evidence type="ECO:0000256" key="7">
    <source>
        <dbReference type="ARBA" id="ARBA00023136"/>
    </source>
</evidence>
<dbReference type="Pfam" id="PF12037">
    <property type="entry name" value="ATAD3_N"/>
    <property type="match status" value="2"/>
</dbReference>
<keyword evidence="6" id="KW-0496">Mitochondrion</keyword>
<organism evidence="10 11">
    <name type="scientific">Hevea brasiliensis</name>
    <name type="common">Para rubber tree</name>
    <name type="synonym">Siphonia brasiliensis</name>
    <dbReference type="NCBI Taxonomy" id="3981"/>
    <lineage>
        <taxon>Eukaryota</taxon>
        <taxon>Viridiplantae</taxon>
        <taxon>Streptophyta</taxon>
        <taxon>Embryophyta</taxon>
        <taxon>Tracheophyta</taxon>
        <taxon>Spermatophyta</taxon>
        <taxon>Magnoliopsida</taxon>
        <taxon>eudicotyledons</taxon>
        <taxon>Gunneridae</taxon>
        <taxon>Pentapetalae</taxon>
        <taxon>rosids</taxon>
        <taxon>fabids</taxon>
        <taxon>Malpighiales</taxon>
        <taxon>Euphorbiaceae</taxon>
        <taxon>Crotonoideae</taxon>
        <taxon>Micrandreae</taxon>
        <taxon>Hevea</taxon>
    </lineage>
</organism>
<feature type="region of interest" description="Disordered" evidence="8">
    <location>
        <begin position="41"/>
        <end position="94"/>
    </location>
</feature>
<feature type="compositionally biased region" description="Basic and acidic residues" evidence="8">
    <location>
        <begin position="163"/>
        <end position="180"/>
    </location>
</feature>
<dbReference type="Proteomes" id="UP001174677">
    <property type="component" value="Chromosome 17"/>
</dbReference>
<feature type="region of interest" description="Disordered" evidence="8">
    <location>
        <begin position="163"/>
        <end position="182"/>
    </location>
</feature>
<evidence type="ECO:0000259" key="9">
    <source>
        <dbReference type="Pfam" id="PF12037"/>
    </source>
</evidence>
<reference evidence="10" key="1">
    <citation type="journal article" date="2023" name="Plant Biotechnol. J.">
        <title>Chromosome-level wild Hevea brasiliensis genome provides new tools for genomic-assisted breeding and valuable loci to elevate rubber yield.</title>
        <authorList>
            <person name="Cheng H."/>
            <person name="Song X."/>
            <person name="Hu Y."/>
            <person name="Wu T."/>
            <person name="Yang Q."/>
            <person name="An Z."/>
            <person name="Feng S."/>
            <person name="Deng Z."/>
            <person name="Wu W."/>
            <person name="Zeng X."/>
            <person name="Tu M."/>
            <person name="Wang X."/>
            <person name="Huang H."/>
        </authorList>
    </citation>
    <scope>NUCLEOTIDE SEQUENCE</scope>
    <source>
        <strain evidence="10">MT/VB/25A 57/8</strain>
    </source>
</reference>
<evidence type="ECO:0000256" key="4">
    <source>
        <dbReference type="ARBA" id="ARBA00022840"/>
    </source>
</evidence>
<keyword evidence="11" id="KW-1185">Reference proteome</keyword>
<dbReference type="PANTHER" id="PTHR23075">
    <property type="entry name" value="PUTATIVE ATP-ASE"/>
    <property type="match status" value="1"/>
</dbReference>